<dbReference type="InterPro" id="IPR014748">
    <property type="entry name" value="Enoyl-CoA_hydra_C"/>
</dbReference>
<dbReference type="Gene3D" id="1.10.12.10">
    <property type="entry name" value="Lyase 2-enoyl-coa Hydratase, Chain A, domain 2"/>
    <property type="match status" value="1"/>
</dbReference>
<keyword evidence="4" id="KW-1185">Reference proteome</keyword>
<comment type="caution">
    <text evidence="3">The sequence shown here is derived from an EMBL/GenBank/DDBJ whole genome shotgun (WGS) entry which is preliminary data.</text>
</comment>
<organism evidence="3 4">
    <name type="scientific">Haloechinothrix salitolerans</name>
    <dbReference type="NCBI Taxonomy" id="926830"/>
    <lineage>
        <taxon>Bacteria</taxon>
        <taxon>Bacillati</taxon>
        <taxon>Actinomycetota</taxon>
        <taxon>Actinomycetes</taxon>
        <taxon>Pseudonocardiales</taxon>
        <taxon>Pseudonocardiaceae</taxon>
        <taxon>Haloechinothrix</taxon>
    </lineage>
</organism>
<proteinExistence type="inferred from homology"/>
<evidence type="ECO:0000259" key="2">
    <source>
        <dbReference type="Pfam" id="PF12680"/>
    </source>
</evidence>
<dbReference type="InterPro" id="IPR001753">
    <property type="entry name" value="Enoyl-CoA_hydra/iso"/>
</dbReference>
<dbReference type="SUPFAM" id="SSF54427">
    <property type="entry name" value="NTF2-like"/>
    <property type="match status" value="1"/>
</dbReference>
<name>A0ABW2BT74_9PSEU</name>
<reference evidence="4" key="1">
    <citation type="journal article" date="2019" name="Int. J. Syst. Evol. Microbiol.">
        <title>The Global Catalogue of Microorganisms (GCM) 10K type strain sequencing project: providing services to taxonomists for standard genome sequencing and annotation.</title>
        <authorList>
            <consortium name="The Broad Institute Genomics Platform"/>
            <consortium name="The Broad Institute Genome Sequencing Center for Infectious Disease"/>
            <person name="Wu L."/>
            <person name="Ma J."/>
        </authorList>
    </citation>
    <scope>NUCLEOTIDE SEQUENCE [LARGE SCALE GENOMIC DNA]</scope>
    <source>
        <strain evidence="4">KCTC 32255</strain>
    </source>
</reference>
<dbReference type="RefSeq" id="WP_345407386.1">
    <property type="nucleotide sequence ID" value="NZ_BAABLA010000123.1"/>
</dbReference>
<dbReference type="SUPFAM" id="SSF52096">
    <property type="entry name" value="ClpP/crotonase"/>
    <property type="match status" value="1"/>
</dbReference>
<feature type="domain" description="SnoaL-like" evidence="2">
    <location>
        <begin position="13"/>
        <end position="118"/>
    </location>
</feature>
<dbReference type="Pfam" id="PF12680">
    <property type="entry name" value="SnoaL_2"/>
    <property type="match status" value="1"/>
</dbReference>
<evidence type="ECO:0000313" key="4">
    <source>
        <dbReference type="Proteomes" id="UP001596337"/>
    </source>
</evidence>
<dbReference type="PANTHER" id="PTHR43459">
    <property type="entry name" value="ENOYL-COA HYDRATASE"/>
    <property type="match status" value="1"/>
</dbReference>
<dbReference type="PANTHER" id="PTHR43459:SF1">
    <property type="entry name" value="EG:BACN32G11.4 PROTEIN"/>
    <property type="match status" value="1"/>
</dbReference>
<dbReference type="Proteomes" id="UP001596337">
    <property type="component" value="Unassembled WGS sequence"/>
</dbReference>
<protein>
    <submittedName>
        <fullName evidence="3">Enoyl-CoA hydratase-related protein</fullName>
    </submittedName>
</protein>
<evidence type="ECO:0000313" key="3">
    <source>
        <dbReference type="EMBL" id="MFC6866217.1"/>
    </source>
</evidence>
<dbReference type="Gene3D" id="3.90.226.10">
    <property type="entry name" value="2-enoyl-CoA Hydratase, Chain A, domain 1"/>
    <property type="match status" value="1"/>
</dbReference>
<evidence type="ECO:0000256" key="1">
    <source>
        <dbReference type="ARBA" id="ARBA00005254"/>
    </source>
</evidence>
<sequence length="400" mass="42984">MAIDRHDAEKLATELYAALARGDRERIGALLHPEFQGRTTEGLPFDLGGTYGGPDRMWHEFWRQVGKNFVARAEPAEFAMLDDGRLLVSGRYTGTARRGGALDAEFVHVLSFTDGRISGLVQLTDSARWRQALDGAGRELSAIEYAVEDNVASIRLNRPDARNAINQAVGDDLYEVAQRCATDTELRAVLITGNGPAFTVGGDIAVFADTDPAALSATLRRMTTPYHEAIRVLTELSVPVVAAVHGSVAGGGLGLLHCADVALAAEGTKFAAGFTTLGLSGDGGNSWFLPRLVGLRRAQQFYFGRRVLDAAEALEWGLVTEVVPSGQLRDRAREVALSLASGPTRAYGEIRKLLRDSFTTTLPEQLAKETEALGRVAAGADPATAVRAFMDKSEPTFEGR</sequence>
<gene>
    <name evidence="3" type="ORF">ACFQGD_03580</name>
</gene>
<dbReference type="Gene3D" id="3.10.450.50">
    <property type="match status" value="1"/>
</dbReference>
<dbReference type="CDD" id="cd06558">
    <property type="entry name" value="crotonase-like"/>
    <property type="match status" value="1"/>
</dbReference>
<accession>A0ABW2BT74</accession>
<dbReference type="EMBL" id="JBHSXX010000001">
    <property type="protein sequence ID" value="MFC6866217.1"/>
    <property type="molecule type" value="Genomic_DNA"/>
</dbReference>
<comment type="similarity">
    <text evidence="1">Belongs to the enoyl-CoA hydratase/isomerase family.</text>
</comment>
<dbReference type="InterPro" id="IPR032710">
    <property type="entry name" value="NTF2-like_dom_sf"/>
</dbReference>
<dbReference type="InterPro" id="IPR029045">
    <property type="entry name" value="ClpP/crotonase-like_dom_sf"/>
</dbReference>
<dbReference type="InterPro" id="IPR037401">
    <property type="entry name" value="SnoaL-like"/>
</dbReference>
<dbReference type="Pfam" id="PF00378">
    <property type="entry name" value="ECH_1"/>
    <property type="match status" value="1"/>
</dbReference>